<accession>A0A4P8WJI8</accession>
<name>A0A4P8WJI8_9EURY</name>
<dbReference type="SUPFAM" id="SSF53474">
    <property type="entry name" value="alpha/beta-Hydrolases"/>
    <property type="match status" value="1"/>
</dbReference>
<dbReference type="Proteomes" id="UP000302218">
    <property type="component" value="Chromosome"/>
</dbReference>
<dbReference type="OrthoDB" id="8638at2157"/>
<evidence type="ECO:0000256" key="1">
    <source>
        <dbReference type="SAM" id="MobiDB-lite"/>
    </source>
</evidence>
<dbReference type="RefSeq" id="WP_138246074.1">
    <property type="nucleotide sequence ID" value="NZ_CP040330.1"/>
</dbReference>
<evidence type="ECO:0000313" key="2">
    <source>
        <dbReference type="EMBL" id="QCS43620.1"/>
    </source>
</evidence>
<gene>
    <name evidence="2" type="ORF">FEJ81_15140</name>
</gene>
<evidence type="ECO:0000313" key="3">
    <source>
        <dbReference type="Proteomes" id="UP000302218"/>
    </source>
</evidence>
<protein>
    <recommendedName>
        <fullName evidence="4">Alpha/beta hydrolase</fullName>
    </recommendedName>
</protein>
<feature type="compositionally biased region" description="Polar residues" evidence="1">
    <location>
        <begin position="38"/>
        <end position="51"/>
    </location>
</feature>
<organism evidence="2 3">
    <name type="scientific">Natrinema versiforme</name>
    <dbReference type="NCBI Taxonomy" id="88724"/>
    <lineage>
        <taxon>Archaea</taxon>
        <taxon>Methanobacteriati</taxon>
        <taxon>Methanobacteriota</taxon>
        <taxon>Stenosarchaea group</taxon>
        <taxon>Halobacteria</taxon>
        <taxon>Halobacteriales</taxon>
        <taxon>Natrialbaceae</taxon>
        <taxon>Natrinema</taxon>
    </lineage>
</organism>
<feature type="region of interest" description="Disordered" evidence="1">
    <location>
        <begin position="34"/>
        <end position="54"/>
    </location>
</feature>
<dbReference type="EMBL" id="CP040330">
    <property type="protein sequence ID" value="QCS43620.1"/>
    <property type="molecule type" value="Genomic_DNA"/>
</dbReference>
<dbReference type="Gene3D" id="3.40.50.1820">
    <property type="entry name" value="alpha/beta hydrolase"/>
    <property type="match status" value="1"/>
</dbReference>
<dbReference type="GeneID" id="40266635"/>
<proteinExistence type="predicted"/>
<dbReference type="AlphaFoldDB" id="A0A4P8WJI8"/>
<dbReference type="KEGG" id="nvr:FEJ81_15140"/>
<sequence length="395" mass="43261">MRGTSTRMGRRSVLKGIGTGALGTEAVALTGHGAVGTQRATSPSATETPVTLVSPDDDAPFNYPYFLYSPQSVTEKPRPILVEPNNTGSSTDDFSEHREAARDAIENGFPRGISDELGVPLLVPVFPRPESDPVSWRHYTHQLDTETMHISSGPLKRIDLQLIGMIEDAKGRLSGEVSDQVMMNGYSAAGKFVNRFTVLHPEMVTSVTAGGVNGMVTLPIAEDKGHTLNYQIGVADFESITGEPFDLEAFREVDQYIYMGAEDTNDTLPAGDAWSDEQREIARDVYGEDMQDDRFPYCESVYESGGASAEFRLYDGVGHTVTDEMYRDVVEFHNKHADIPNRDVQSPDRDTQTPDRDVDIIDLLNAFGVPTEAAFVGSIITLSGLSYLLHRTGDD</sequence>
<reference evidence="3" key="1">
    <citation type="submission" date="2019-05" db="EMBL/GenBank/DDBJ databases">
        <title>Genome sequence and methylation pattern of the halophilic Archaeon Natrinema versiforme BOL5-4.</title>
        <authorList>
            <person name="DasSarma P."/>
            <person name="Anton B.P."/>
            <person name="DasSarma S.L."/>
            <person name="Martinez F.L."/>
            <person name="Guzman D."/>
            <person name="Roberts R.J."/>
            <person name="DasSarma S."/>
        </authorList>
    </citation>
    <scope>NUCLEOTIDE SEQUENCE [LARGE SCALE GENOMIC DNA]</scope>
    <source>
        <strain evidence="3">BOL5-4</strain>
    </source>
</reference>
<evidence type="ECO:0008006" key="4">
    <source>
        <dbReference type="Google" id="ProtNLM"/>
    </source>
</evidence>
<dbReference type="InterPro" id="IPR029058">
    <property type="entry name" value="AB_hydrolase_fold"/>
</dbReference>